<dbReference type="EMBL" id="JARJLG010000129">
    <property type="protein sequence ID" value="KAJ7740063.1"/>
    <property type="molecule type" value="Genomic_DNA"/>
</dbReference>
<evidence type="ECO:0000313" key="2">
    <source>
        <dbReference type="EMBL" id="KAJ7740063.1"/>
    </source>
</evidence>
<gene>
    <name evidence="2" type="ORF">DFH07DRAFT_983044</name>
</gene>
<reference evidence="2" key="1">
    <citation type="submission" date="2023-03" db="EMBL/GenBank/DDBJ databases">
        <title>Massive genome expansion in bonnet fungi (Mycena s.s.) driven by repeated elements and novel gene families across ecological guilds.</title>
        <authorList>
            <consortium name="Lawrence Berkeley National Laboratory"/>
            <person name="Harder C.B."/>
            <person name="Miyauchi S."/>
            <person name="Viragh M."/>
            <person name="Kuo A."/>
            <person name="Thoen E."/>
            <person name="Andreopoulos B."/>
            <person name="Lu D."/>
            <person name="Skrede I."/>
            <person name="Drula E."/>
            <person name="Henrissat B."/>
            <person name="Morin E."/>
            <person name="Kohler A."/>
            <person name="Barry K."/>
            <person name="LaButti K."/>
            <person name="Morin E."/>
            <person name="Salamov A."/>
            <person name="Lipzen A."/>
            <person name="Mereny Z."/>
            <person name="Hegedus B."/>
            <person name="Baldrian P."/>
            <person name="Stursova M."/>
            <person name="Weitz H."/>
            <person name="Taylor A."/>
            <person name="Grigoriev I.V."/>
            <person name="Nagy L.G."/>
            <person name="Martin F."/>
            <person name="Kauserud H."/>
        </authorList>
    </citation>
    <scope>NUCLEOTIDE SEQUENCE</scope>
    <source>
        <strain evidence="2">CBHHK188m</strain>
    </source>
</reference>
<feature type="compositionally biased region" description="Low complexity" evidence="1">
    <location>
        <begin position="39"/>
        <end position="49"/>
    </location>
</feature>
<protein>
    <submittedName>
        <fullName evidence="2">Uncharacterized protein</fullName>
    </submittedName>
</protein>
<organism evidence="2 3">
    <name type="scientific">Mycena maculata</name>
    <dbReference type="NCBI Taxonomy" id="230809"/>
    <lineage>
        <taxon>Eukaryota</taxon>
        <taxon>Fungi</taxon>
        <taxon>Dikarya</taxon>
        <taxon>Basidiomycota</taxon>
        <taxon>Agaricomycotina</taxon>
        <taxon>Agaricomycetes</taxon>
        <taxon>Agaricomycetidae</taxon>
        <taxon>Agaricales</taxon>
        <taxon>Marasmiineae</taxon>
        <taxon>Mycenaceae</taxon>
        <taxon>Mycena</taxon>
    </lineage>
</organism>
<evidence type="ECO:0000313" key="3">
    <source>
        <dbReference type="Proteomes" id="UP001215280"/>
    </source>
</evidence>
<comment type="caution">
    <text evidence="2">The sequence shown here is derived from an EMBL/GenBank/DDBJ whole genome shotgun (WGS) entry which is preliminary data.</text>
</comment>
<evidence type="ECO:0000256" key="1">
    <source>
        <dbReference type="SAM" id="MobiDB-lite"/>
    </source>
</evidence>
<accession>A0AAD7ICJ4</accession>
<dbReference type="AlphaFoldDB" id="A0AAD7ICJ4"/>
<keyword evidence="3" id="KW-1185">Reference proteome</keyword>
<proteinExistence type="predicted"/>
<sequence length="95" mass="10264">MPKTSNTTAKNKYATHLVDQAVKSLCEIWCPQDIPTTQLPSPVSPLTQSSPPPPVSSASTCSRAGSTILQSDQDLASRFENRSNLILIKGFVHEP</sequence>
<dbReference type="Proteomes" id="UP001215280">
    <property type="component" value="Unassembled WGS sequence"/>
</dbReference>
<feature type="region of interest" description="Disordered" evidence="1">
    <location>
        <begin position="39"/>
        <end position="61"/>
    </location>
</feature>
<name>A0AAD7ICJ4_9AGAR</name>